<dbReference type="PROSITE" id="PS51161">
    <property type="entry name" value="ATP_CONE"/>
    <property type="match status" value="1"/>
</dbReference>
<comment type="caution">
    <text evidence="6">The sequence shown here is derived from an EMBL/GenBank/DDBJ whole genome shotgun (WGS) entry which is preliminary data.</text>
</comment>
<dbReference type="Pfam" id="PF03477">
    <property type="entry name" value="ATP-cone"/>
    <property type="match status" value="1"/>
</dbReference>
<dbReference type="AlphaFoldDB" id="A0A1F5QC68"/>
<feature type="transmembrane region" description="Helical" evidence="4">
    <location>
        <begin position="103"/>
        <end position="124"/>
    </location>
</feature>
<dbReference type="PANTHER" id="PTHR31272:SF9">
    <property type="entry name" value="BLL1027 PROTEIN"/>
    <property type="match status" value="1"/>
</dbReference>
<feature type="transmembrane region" description="Helical" evidence="4">
    <location>
        <begin position="262"/>
        <end position="281"/>
    </location>
</feature>
<dbReference type="Pfam" id="PF11139">
    <property type="entry name" value="SfLAP"/>
    <property type="match status" value="1"/>
</dbReference>
<keyword evidence="4" id="KW-0812">Transmembrane</keyword>
<feature type="transmembrane region" description="Helical" evidence="4">
    <location>
        <begin position="152"/>
        <end position="172"/>
    </location>
</feature>
<feature type="transmembrane region" description="Helical" evidence="4">
    <location>
        <begin position="75"/>
        <end position="97"/>
    </location>
</feature>
<dbReference type="Proteomes" id="UP000177235">
    <property type="component" value="Unassembled WGS sequence"/>
</dbReference>
<dbReference type="InterPro" id="IPR051790">
    <property type="entry name" value="Cytochrome_c-biogenesis_DsbD"/>
</dbReference>
<keyword evidence="1 3" id="KW-0547">Nucleotide-binding</keyword>
<organism evidence="6 7">
    <name type="scientific">Candidatus Doudnabacteria bacterium RIFCSPLOWO2_02_FULL_48_13</name>
    <dbReference type="NCBI Taxonomy" id="1817845"/>
    <lineage>
        <taxon>Bacteria</taxon>
        <taxon>Candidatus Doudnaibacteriota</taxon>
    </lineage>
</organism>
<dbReference type="GO" id="GO:0005524">
    <property type="term" value="F:ATP binding"/>
    <property type="evidence" value="ECO:0007669"/>
    <property type="project" value="UniProtKB-UniRule"/>
</dbReference>
<dbReference type="PANTHER" id="PTHR31272">
    <property type="entry name" value="CYTOCHROME C-TYPE BIOGENESIS PROTEIN HI_1454-RELATED"/>
    <property type="match status" value="1"/>
</dbReference>
<dbReference type="InterPro" id="IPR021315">
    <property type="entry name" value="Gap/Sap"/>
</dbReference>
<dbReference type="InterPro" id="IPR005144">
    <property type="entry name" value="ATP-cone_dom"/>
</dbReference>
<sequence>MRRLRLFRLTFLAIFVFPYFVHAQGLSLEAPKLSLPIIIGFGLLDSINPCVIGVLLLMLTMLLKTGQKQAVLRNGAAYVAGVYVTYLVGGLTLLGLFNAMRSIVVIGQVFYFVIGAFVLLAGLLEIKDYFWYGRWFALAIPRRFISTIEAKVTGVHASLVAAFSFGALVTLVELPCTGAPYLAVLTLMSQSGYQYLASLPLLLFYNLVFVLPLIVIIYLAYRGVNLKRMEGWRKEKRGLMRLFIGLALSAVAIWIVTTVADYLLFPLVWGVGTVIGLMSIIKYLSTRRPDLHADFQKNFDISFKQVEKRSGKIVPFDQNLLLQSLTLAMRDAAAVDDQLALTIVQTAVNNLKKSGDGKIVPTAQIRRAIAMELLNRELFEIHNAYFRHRFH</sequence>
<evidence type="ECO:0000259" key="5">
    <source>
        <dbReference type="PROSITE" id="PS51161"/>
    </source>
</evidence>
<keyword evidence="4" id="KW-0472">Membrane</keyword>
<keyword evidence="4" id="KW-1133">Transmembrane helix</keyword>
<protein>
    <recommendedName>
        <fullName evidence="5">ATP-cone domain-containing protein</fullName>
    </recommendedName>
</protein>
<name>A0A1F5QC68_9BACT</name>
<evidence type="ECO:0000313" key="7">
    <source>
        <dbReference type="Proteomes" id="UP000177235"/>
    </source>
</evidence>
<evidence type="ECO:0000256" key="1">
    <source>
        <dbReference type="ARBA" id="ARBA00022741"/>
    </source>
</evidence>
<evidence type="ECO:0000256" key="3">
    <source>
        <dbReference type="PROSITE-ProRule" id="PRU00492"/>
    </source>
</evidence>
<feature type="domain" description="ATP-cone" evidence="5">
    <location>
        <begin position="304"/>
        <end position="391"/>
    </location>
</feature>
<accession>A0A1F5QC68</accession>
<reference evidence="6 7" key="1">
    <citation type="journal article" date="2016" name="Nat. Commun.">
        <title>Thousands of microbial genomes shed light on interconnected biogeochemical processes in an aquifer system.</title>
        <authorList>
            <person name="Anantharaman K."/>
            <person name="Brown C.T."/>
            <person name="Hug L.A."/>
            <person name="Sharon I."/>
            <person name="Castelle C.J."/>
            <person name="Probst A.J."/>
            <person name="Thomas B.C."/>
            <person name="Singh A."/>
            <person name="Wilkins M.J."/>
            <person name="Karaoz U."/>
            <person name="Brodie E.L."/>
            <person name="Williams K.H."/>
            <person name="Hubbard S.S."/>
            <person name="Banfield J.F."/>
        </authorList>
    </citation>
    <scope>NUCLEOTIDE SEQUENCE [LARGE SCALE GENOMIC DNA]</scope>
</reference>
<evidence type="ECO:0000313" key="6">
    <source>
        <dbReference type="EMBL" id="OGE99717.1"/>
    </source>
</evidence>
<keyword evidence="2 3" id="KW-0067">ATP-binding</keyword>
<proteinExistence type="predicted"/>
<feature type="transmembrane region" description="Helical" evidence="4">
    <location>
        <begin position="192"/>
        <end position="219"/>
    </location>
</feature>
<evidence type="ECO:0000256" key="2">
    <source>
        <dbReference type="ARBA" id="ARBA00022840"/>
    </source>
</evidence>
<evidence type="ECO:0000256" key="4">
    <source>
        <dbReference type="SAM" id="Phobius"/>
    </source>
</evidence>
<gene>
    <name evidence="6" type="ORF">A3J05_01780</name>
</gene>
<dbReference type="EMBL" id="MFFF01000017">
    <property type="protein sequence ID" value="OGE99717.1"/>
    <property type="molecule type" value="Genomic_DNA"/>
</dbReference>
<feature type="transmembrane region" description="Helical" evidence="4">
    <location>
        <begin position="33"/>
        <end position="63"/>
    </location>
</feature>
<feature type="transmembrane region" description="Helical" evidence="4">
    <location>
        <begin position="239"/>
        <end position="256"/>
    </location>
</feature>